<proteinExistence type="predicted"/>
<sequence length="669" mass="77968">MNLLFNIFWKKSIFGKYDPDVVQVQDVNGLEILGTVNRPTVKWINQSNWSKTPIAEFDYPWPGHNTNVSQELIDNETTWIYNNFCKVVSSPSTLKQVNAYAHPAGLRQVYGEPHDLDNQTRYQATFYANSRYGYNYITGLYVPPGEVITIELPFFFSTPVTILINRHIESFNNNNKPEDRLPRLSCGITIKTQGPHYFAWPYGGSLELRYDIDKFTFGLPIKISGCVKMPTLIYGRDSEEDYMNEIRYLKAPVTVFDTGNLKITMPSKLARNPNRLYDTLHFWQGAGRVLYSFNEVQGMPRRSDGRVKVPVQFNIDRYVSHGLAYCQQGSYYIQAPTGFAGAFTDFESVFSDGCWGPIHEYAHNFQQNWGFGWFYSYSEITVNVPNYISYSLMTTIDSARQARIDGNYIMKSDWNYNTHIYSTIGSTALLFFYANNLYHFGSAKQRQSLHDHIFQTTYKRDTYGYYGEYLLHCSTLFNRDMRPYFKTFSNNEFEFNYSYHINQATEDMLDSLNLREFHPVCNIYQTGYVRDGEEFETAKPFEIPYDFPYIFDFVKFMKTRPNQHTFTFVNRTGGHGIFEDLGSGRYRYSFVSKDTDKFYVNYQDDENGDITTTLIRVKPIFTGCIVRYHPTETSDPEIAYKEFYDDGYLTAEKFFRKAAFIDFAGSTTR</sequence>
<dbReference type="VEuPathDB" id="TrichDB:TVAG_364940"/>
<reference evidence="2" key="1">
    <citation type="submission" date="2006-10" db="EMBL/GenBank/DDBJ databases">
        <authorList>
            <person name="Amadeo P."/>
            <person name="Zhao Q."/>
            <person name="Wortman J."/>
            <person name="Fraser-Liggett C."/>
            <person name="Carlton J."/>
        </authorList>
    </citation>
    <scope>NUCLEOTIDE SEQUENCE</scope>
    <source>
        <strain evidence="2">G3</strain>
    </source>
</reference>
<dbReference type="VEuPathDB" id="TrichDB:TVAGG3_0999840"/>
<evidence type="ECO:0000313" key="3">
    <source>
        <dbReference type="Proteomes" id="UP000001542"/>
    </source>
</evidence>
<accession>A2FU45</accession>
<protein>
    <submittedName>
        <fullName evidence="2">Immuno-dominant variable surface antigen-like</fullName>
    </submittedName>
</protein>
<dbReference type="EMBL" id="DS114026">
    <property type="protein sequence ID" value="EAX91567.1"/>
    <property type="molecule type" value="Genomic_DNA"/>
</dbReference>
<dbReference type="Pfam" id="PF17291">
    <property type="entry name" value="M60-like_N"/>
    <property type="match status" value="1"/>
</dbReference>
<dbReference type="SMART" id="SM01276">
    <property type="entry name" value="M60-like"/>
    <property type="match status" value="1"/>
</dbReference>
<dbReference type="InterPro" id="IPR031161">
    <property type="entry name" value="Peptidase_M60_dom"/>
</dbReference>
<evidence type="ECO:0000313" key="2">
    <source>
        <dbReference type="EMBL" id="EAX91567.1"/>
    </source>
</evidence>
<gene>
    <name evidence="2" type="ORF">TVAG_364940</name>
</gene>
<dbReference type="PANTHER" id="PTHR15730:SF5">
    <property type="entry name" value="SI:CH211-210B2.2-RELATED"/>
    <property type="match status" value="1"/>
</dbReference>
<organism evidence="2 3">
    <name type="scientific">Trichomonas vaginalis (strain ATCC PRA-98 / G3)</name>
    <dbReference type="NCBI Taxonomy" id="412133"/>
    <lineage>
        <taxon>Eukaryota</taxon>
        <taxon>Metamonada</taxon>
        <taxon>Parabasalia</taxon>
        <taxon>Trichomonadida</taxon>
        <taxon>Trichomonadidae</taxon>
        <taxon>Trichomonas</taxon>
    </lineage>
</organism>
<dbReference type="OMA" id="WHKSISS"/>
<dbReference type="Pfam" id="PF13402">
    <property type="entry name" value="Peptidase_M60"/>
    <property type="match status" value="1"/>
</dbReference>
<dbReference type="InterPro" id="IPR051244">
    <property type="entry name" value="TCAF"/>
</dbReference>
<dbReference type="InterPro" id="IPR035423">
    <property type="entry name" value="M60-like_N"/>
</dbReference>
<evidence type="ECO:0000259" key="1">
    <source>
        <dbReference type="PROSITE" id="PS51723"/>
    </source>
</evidence>
<dbReference type="GO" id="GO:0044325">
    <property type="term" value="F:transmembrane transporter binding"/>
    <property type="evidence" value="ECO:0000318"/>
    <property type="project" value="GO_Central"/>
</dbReference>
<dbReference type="GO" id="GO:0005886">
    <property type="term" value="C:plasma membrane"/>
    <property type="evidence" value="ECO:0000318"/>
    <property type="project" value="GO_Central"/>
</dbReference>
<dbReference type="InParanoid" id="A2FU45"/>
<dbReference type="AlphaFoldDB" id="A2FU45"/>
<reference evidence="2" key="2">
    <citation type="journal article" date="2007" name="Science">
        <title>Draft genome sequence of the sexually transmitted pathogen Trichomonas vaginalis.</title>
        <authorList>
            <person name="Carlton J.M."/>
            <person name="Hirt R.P."/>
            <person name="Silva J.C."/>
            <person name="Delcher A.L."/>
            <person name="Schatz M."/>
            <person name="Zhao Q."/>
            <person name="Wortman J.R."/>
            <person name="Bidwell S.L."/>
            <person name="Alsmark U.C.M."/>
            <person name="Besteiro S."/>
            <person name="Sicheritz-Ponten T."/>
            <person name="Noel C.J."/>
            <person name="Dacks J.B."/>
            <person name="Foster P.G."/>
            <person name="Simillion C."/>
            <person name="Van de Peer Y."/>
            <person name="Miranda-Saavedra D."/>
            <person name="Barton G.J."/>
            <person name="Westrop G.D."/>
            <person name="Mueller S."/>
            <person name="Dessi D."/>
            <person name="Fiori P.L."/>
            <person name="Ren Q."/>
            <person name="Paulsen I."/>
            <person name="Zhang H."/>
            <person name="Bastida-Corcuera F.D."/>
            <person name="Simoes-Barbosa A."/>
            <person name="Brown M.T."/>
            <person name="Hayes R.D."/>
            <person name="Mukherjee M."/>
            <person name="Okumura C.Y."/>
            <person name="Schneider R."/>
            <person name="Smith A.J."/>
            <person name="Vanacova S."/>
            <person name="Villalvazo M."/>
            <person name="Haas B.J."/>
            <person name="Pertea M."/>
            <person name="Feldblyum T.V."/>
            <person name="Utterback T.R."/>
            <person name="Shu C.L."/>
            <person name="Osoegawa K."/>
            <person name="de Jong P.J."/>
            <person name="Hrdy I."/>
            <person name="Horvathova L."/>
            <person name="Zubacova Z."/>
            <person name="Dolezal P."/>
            <person name="Malik S.B."/>
            <person name="Logsdon J.M. Jr."/>
            <person name="Henze K."/>
            <person name="Gupta A."/>
            <person name="Wang C.C."/>
            <person name="Dunne R.L."/>
            <person name="Upcroft J.A."/>
            <person name="Upcroft P."/>
            <person name="White O."/>
            <person name="Salzberg S.L."/>
            <person name="Tang P."/>
            <person name="Chiu C.-H."/>
            <person name="Lee Y.-S."/>
            <person name="Embley T.M."/>
            <person name="Coombs G.H."/>
            <person name="Mottram J.C."/>
            <person name="Tachezy J."/>
            <person name="Fraser-Liggett C.M."/>
            <person name="Johnson P.J."/>
        </authorList>
    </citation>
    <scope>NUCLEOTIDE SEQUENCE [LARGE SCALE GENOMIC DNA]</scope>
    <source>
        <strain evidence="2">G3</strain>
    </source>
</reference>
<dbReference type="PANTHER" id="PTHR15730">
    <property type="entry name" value="EXPERIMENTAL AUTOIMMUNE PROSTATITIS ANTIGEN 2-RELATED"/>
    <property type="match status" value="1"/>
</dbReference>
<dbReference type="Gene3D" id="3.40.390.80">
    <property type="entry name" value="Peptidase M60, enhancin-like domain 2"/>
    <property type="match status" value="1"/>
</dbReference>
<name>A2FU45_TRIV3</name>
<keyword evidence="3" id="KW-1185">Reference proteome</keyword>
<dbReference type="Proteomes" id="UP000001542">
    <property type="component" value="Unassembled WGS sequence"/>
</dbReference>
<dbReference type="PROSITE" id="PS51723">
    <property type="entry name" value="PEPTIDASE_M60"/>
    <property type="match status" value="1"/>
</dbReference>
<feature type="domain" description="Peptidase M60" evidence="1">
    <location>
        <begin position="133"/>
        <end position="441"/>
    </location>
</feature>